<dbReference type="EnsemblPlants" id="AES89939">
    <property type="protein sequence ID" value="AES89939"/>
    <property type="gene ID" value="MTR_4g081990"/>
</dbReference>
<organism evidence="2 4">
    <name type="scientific">Medicago truncatula</name>
    <name type="common">Barrel medic</name>
    <name type="synonym">Medicago tribuloides</name>
    <dbReference type="NCBI Taxonomy" id="3880"/>
    <lineage>
        <taxon>Eukaryota</taxon>
        <taxon>Viridiplantae</taxon>
        <taxon>Streptophyta</taxon>
        <taxon>Embryophyta</taxon>
        <taxon>Tracheophyta</taxon>
        <taxon>Spermatophyta</taxon>
        <taxon>Magnoliopsida</taxon>
        <taxon>eudicotyledons</taxon>
        <taxon>Gunneridae</taxon>
        <taxon>Pentapetalae</taxon>
        <taxon>rosids</taxon>
        <taxon>fabids</taxon>
        <taxon>Fabales</taxon>
        <taxon>Fabaceae</taxon>
        <taxon>Papilionoideae</taxon>
        <taxon>50 kb inversion clade</taxon>
        <taxon>NPAAA clade</taxon>
        <taxon>Hologalegina</taxon>
        <taxon>IRL clade</taxon>
        <taxon>Trifolieae</taxon>
        <taxon>Medicago</taxon>
    </lineage>
</organism>
<dbReference type="HOGENOM" id="CLU_1301331_0_0_1"/>
<dbReference type="AlphaFoldDB" id="G7JG90"/>
<dbReference type="Proteomes" id="UP000002051">
    <property type="component" value="Chromosome 4"/>
</dbReference>
<reference evidence="2 4" key="2">
    <citation type="journal article" date="2014" name="BMC Genomics">
        <title>An improved genome release (version Mt4.0) for the model legume Medicago truncatula.</title>
        <authorList>
            <person name="Tang H."/>
            <person name="Krishnakumar V."/>
            <person name="Bidwell S."/>
            <person name="Rosen B."/>
            <person name="Chan A."/>
            <person name="Zhou S."/>
            <person name="Gentzbittel L."/>
            <person name="Childs K.L."/>
            <person name="Yandell M."/>
            <person name="Gundlach H."/>
            <person name="Mayer K.F."/>
            <person name="Schwartz D.C."/>
            <person name="Town C.D."/>
        </authorList>
    </citation>
    <scope>GENOME REANNOTATION</scope>
    <source>
        <strain evidence="3 4">cv. Jemalong A17</strain>
    </source>
</reference>
<evidence type="ECO:0000313" key="3">
    <source>
        <dbReference type="EnsemblPlants" id="AES89939"/>
    </source>
</evidence>
<proteinExistence type="predicted"/>
<feature type="region of interest" description="Disordered" evidence="1">
    <location>
        <begin position="1"/>
        <end position="23"/>
    </location>
</feature>
<keyword evidence="4" id="KW-1185">Reference proteome</keyword>
<evidence type="ECO:0000313" key="2">
    <source>
        <dbReference type="EMBL" id="AES89939.1"/>
    </source>
</evidence>
<gene>
    <name evidence="2" type="ordered locus">MTR_4g081990</name>
</gene>
<accession>G7JG90</accession>
<dbReference type="PaxDb" id="3880-AES89939"/>
<evidence type="ECO:0000256" key="1">
    <source>
        <dbReference type="SAM" id="MobiDB-lite"/>
    </source>
</evidence>
<reference evidence="2 4" key="1">
    <citation type="journal article" date="2011" name="Nature">
        <title>The Medicago genome provides insight into the evolution of rhizobial symbioses.</title>
        <authorList>
            <person name="Young N.D."/>
            <person name="Debelle F."/>
            <person name="Oldroyd G.E."/>
            <person name="Geurts R."/>
            <person name="Cannon S.B."/>
            <person name="Udvardi M.K."/>
            <person name="Benedito V.A."/>
            <person name="Mayer K.F."/>
            <person name="Gouzy J."/>
            <person name="Schoof H."/>
            <person name="Van de Peer Y."/>
            <person name="Proost S."/>
            <person name="Cook D.R."/>
            <person name="Meyers B.C."/>
            <person name="Spannagl M."/>
            <person name="Cheung F."/>
            <person name="De Mita S."/>
            <person name="Krishnakumar V."/>
            <person name="Gundlach H."/>
            <person name="Zhou S."/>
            <person name="Mudge J."/>
            <person name="Bharti A.K."/>
            <person name="Murray J.D."/>
            <person name="Naoumkina M.A."/>
            <person name="Rosen B."/>
            <person name="Silverstein K.A."/>
            <person name="Tang H."/>
            <person name="Rombauts S."/>
            <person name="Zhao P.X."/>
            <person name="Zhou P."/>
            <person name="Barbe V."/>
            <person name="Bardou P."/>
            <person name="Bechner M."/>
            <person name="Bellec A."/>
            <person name="Berger A."/>
            <person name="Berges H."/>
            <person name="Bidwell S."/>
            <person name="Bisseling T."/>
            <person name="Choisne N."/>
            <person name="Couloux A."/>
            <person name="Denny R."/>
            <person name="Deshpande S."/>
            <person name="Dai X."/>
            <person name="Doyle J.J."/>
            <person name="Dudez A.M."/>
            <person name="Farmer A.D."/>
            <person name="Fouteau S."/>
            <person name="Franken C."/>
            <person name="Gibelin C."/>
            <person name="Gish J."/>
            <person name="Goldstein S."/>
            <person name="Gonzalez A.J."/>
            <person name="Green P.J."/>
            <person name="Hallab A."/>
            <person name="Hartog M."/>
            <person name="Hua A."/>
            <person name="Humphray S.J."/>
            <person name="Jeong D.H."/>
            <person name="Jing Y."/>
            <person name="Jocker A."/>
            <person name="Kenton S.M."/>
            <person name="Kim D.J."/>
            <person name="Klee K."/>
            <person name="Lai H."/>
            <person name="Lang C."/>
            <person name="Lin S."/>
            <person name="Macmil S.L."/>
            <person name="Magdelenat G."/>
            <person name="Matthews L."/>
            <person name="McCorrison J."/>
            <person name="Monaghan E.L."/>
            <person name="Mun J.H."/>
            <person name="Najar F.Z."/>
            <person name="Nicholson C."/>
            <person name="Noirot C."/>
            <person name="O'Bleness M."/>
            <person name="Paule C.R."/>
            <person name="Poulain J."/>
            <person name="Prion F."/>
            <person name="Qin B."/>
            <person name="Qu C."/>
            <person name="Retzel E.F."/>
            <person name="Riddle C."/>
            <person name="Sallet E."/>
            <person name="Samain S."/>
            <person name="Samson N."/>
            <person name="Sanders I."/>
            <person name="Saurat O."/>
            <person name="Scarpelli C."/>
            <person name="Schiex T."/>
            <person name="Segurens B."/>
            <person name="Severin A.J."/>
            <person name="Sherrier D.J."/>
            <person name="Shi R."/>
            <person name="Sims S."/>
            <person name="Singer S.R."/>
            <person name="Sinharoy S."/>
            <person name="Sterck L."/>
            <person name="Viollet A."/>
            <person name="Wang B.B."/>
            <person name="Wang K."/>
            <person name="Wang M."/>
            <person name="Wang X."/>
            <person name="Warfsmann J."/>
            <person name="Weissenbach J."/>
            <person name="White D.D."/>
            <person name="White J.D."/>
            <person name="Wiley G.B."/>
            <person name="Wincker P."/>
            <person name="Xing Y."/>
            <person name="Yang L."/>
            <person name="Yao Z."/>
            <person name="Ying F."/>
            <person name="Zhai J."/>
            <person name="Zhou L."/>
            <person name="Zuber A."/>
            <person name="Denarie J."/>
            <person name="Dixon R.A."/>
            <person name="May G.D."/>
            <person name="Schwartz D.C."/>
            <person name="Rogers J."/>
            <person name="Quetier F."/>
            <person name="Town C.D."/>
            <person name="Roe B.A."/>
        </authorList>
    </citation>
    <scope>NUCLEOTIDE SEQUENCE [LARGE SCALE GENOMIC DNA]</scope>
    <source>
        <strain evidence="2">A17</strain>
        <strain evidence="3 4">cv. Jemalong A17</strain>
    </source>
</reference>
<protein>
    <submittedName>
        <fullName evidence="2 3">Uncharacterized protein</fullName>
    </submittedName>
</protein>
<evidence type="ECO:0000313" key="4">
    <source>
        <dbReference type="Proteomes" id="UP000002051"/>
    </source>
</evidence>
<sequence>MVGSDRRCTRHDNKRIPKASGRIESHRNKRDYEVMHVWDCMVEGRLIRIVRYYLYQQDSGCYKWYQRRPLSVRCGSEMNHAEAGGHVTSEADEAGEWSPVGSSSLWMGDILGSFPESVRVRTKHVEKTRAGLWGQSTILIVVWDVTLLRTAWSKGNHTWKEHCYTYIPTRPFHDSISTGSRPSVVRWLPHYQRSGMRRLTTSTCMYLQKYNN</sequence>
<name>G7JG90_MEDTR</name>
<reference evidence="3" key="3">
    <citation type="submission" date="2015-04" db="UniProtKB">
        <authorList>
            <consortium name="EnsemblPlants"/>
        </authorList>
    </citation>
    <scope>IDENTIFICATION</scope>
    <source>
        <strain evidence="3">cv. Jemalong A17</strain>
    </source>
</reference>
<dbReference type="EMBL" id="CM001220">
    <property type="protein sequence ID" value="AES89939.1"/>
    <property type="molecule type" value="Genomic_DNA"/>
</dbReference>